<feature type="binding site" evidence="7">
    <location>
        <position position="126"/>
    </location>
    <ligand>
        <name>Fe cation</name>
        <dbReference type="ChEBI" id="CHEBI:24875"/>
        <label>2</label>
    </ligand>
</feature>
<sequence length="186" mass="21847">MLPSPINFQAWIDEHRHLLKPPVGNKCIYDGDFIVMVVGGPNQRTDYHWDEGPEWFYQLEGEMVLKIQEQTDDGGRRVRDIPIRAGEIFLLPPRVPHSPQRMPDSVGLVIERRRLAHEKDGLLWYCERCNHMLYEEYFHLQDIERDFPPVFDRFYRSDEHRTCGACGHLNPRPARYEAPEPPADPA</sequence>
<evidence type="ECO:0000256" key="1">
    <source>
        <dbReference type="ARBA" id="ARBA00002752"/>
    </source>
</evidence>
<dbReference type="InterPro" id="IPR014710">
    <property type="entry name" value="RmlC-like_jellyroll"/>
</dbReference>
<protein>
    <recommendedName>
        <fullName evidence="7">3-hydroxyanthranilate 3,4-dioxygenase</fullName>
        <ecNumber evidence="7">1.13.11.6</ecNumber>
    </recommendedName>
    <alternativeName>
        <fullName evidence="7">3-hydroxyanthranilate oxygenase</fullName>
        <shortName evidence="7">3-HAO</shortName>
    </alternativeName>
    <alternativeName>
        <fullName evidence="7">3-hydroxyanthranilic acid dioxygenase</fullName>
        <shortName evidence="7">HAD</shortName>
    </alternativeName>
</protein>
<evidence type="ECO:0000313" key="9">
    <source>
        <dbReference type="Proteomes" id="UP001430796"/>
    </source>
</evidence>
<keyword evidence="2 7" id="KW-0662">Pyridine nucleotide biosynthesis</keyword>
<dbReference type="NCBIfam" id="NF009763">
    <property type="entry name" value="PRK13264.1"/>
    <property type="match status" value="1"/>
</dbReference>
<evidence type="ECO:0000256" key="3">
    <source>
        <dbReference type="ARBA" id="ARBA00022723"/>
    </source>
</evidence>
<dbReference type="CDD" id="cd06123">
    <property type="entry name" value="cupin_HAO"/>
    <property type="match status" value="1"/>
</dbReference>
<dbReference type="InterPro" id="IPR010329">
    <property type="entry name" value="3hydroanth_dOase"/>
</dbReference>
<reference evidence="9" key="2">
    <citation type="submission" date="2022-01" db="EMBL/GenBank/DDBJ databases">
        <title>Lysobacter chinensis sp. nov., a bacterium isolated from cow dung compost.</title>
        <authorList>
            <person name="Zhou L.Y."/>
        </authorList>
    </citation>
    <scope>NUCLEOTIDE SEQUENCE [LARGE SCALE GENOMIC DNA]</scope>
    <source>
        <strain evidence="9">TLK-CK17</strain>
    </source>
</reference>
<feature type="binding site" evidence="7">
    <location>
        <position position="129"/>
    </location>
    <ligand>
        <name>Fe cation</name>
        <dbReference type="ChEBI" id="CHEBI:24875"/>
        <label>2</label>
    </ligand>
</feature>
<organism evidence="8 9">
    <name type="scientific">Marilutibacter chinensis</name>
    <dbReference type="NCBI Taxonomy" id="2912247"/>
    <lineage>
        <taxon>Bacteria</taxon>
        <taxon>Pseudomonadati</taxon>
        <taxon>Pseudomonadota</taxon>
        <taxon>Gammaproteobacteria</taxon>
        <taxon>Lysobacterales</taxon>
        <taxon>Lysobacteraceae</taxon>
        <taxon>Marilutibacter</taxon>
    </lineage>
</organism>
<reference evidence="8 9" key="3">
    <citation type="submission" date="2022-01" db="EMBL/GenBank/DDBJ databases">
        <authorList>
            <person name="Zhou L.Y."/>
        </authorList>
    </citation>
    <scope>NUCLEOTIDE SEQUENCE [LARGE SCALE GENOMIC DNA]</scope>
    <source>
        <strain evidence="8 9">TLK-CK17</strain>
    </source>
</reference>
<gene>
    <name evidence="7" type="primary">nbaC</name>
    <name evidence="8" type="ORF">L3V18_00495</name>
</gene>
<feature type="binding site" evidence="7">
    <location>
        <position position="111"/>
    </location>
    <ligand>
        <name>substrate</name>
    </ligand>
</feature>
<reference evidence="8 9" key="1">
    <citation type="submission" date="2022-01" db="EMBL/GenBank/DDBJ databases">
        <title>Lysobacter chinensis sp. nov., a bacterium isolated from cow dung compost.</title>
        <authorList>
            <person name="Liu Y."/>
        </authorList>
    </citation>
    <scope>NUCLEOTIDE SEQUENCE [LARGE SCALE GENOMIC DNA]</scope>
    <source>
        <strain evidence="8 9">TLK-CK17</strain>
    </source>
</reference>
<feature type="binding site" evidence="7">
    <location>
        <position position="54"/>
    </location>
    <ligand>
        <name>substrate</name>
    </ligand>
</feature>
<dbReference type="Pfam" id="PF06052">
    <property type="entry name" value="3-HAO"/>
    <property type="match status" value="1"/>
</dbReference>
<evidence type="ECO:0000256" key="7">
    <source>
        <dbReference type="HAMAP-Rule" id="MF_00825"/>
    </source>
</evidence>
<feature type="binding site" evidence="7">
    <location>
        <position position="163"/>
    </location>
    <ligand>
        <name>Fe cation</name>
        <dbReference type="ChEBI" id="CHEBI:24875"/>
        <label>2</label>
    </ligand>
</feature>
<dbReference type="PANTHER" id="PTHR15497:SF1">
    <property type="entry name" value="3-HYDROXYANTHRANILATE 3,4-DIOXYGENASE"/>
    <property type="match status" value="1"/>
</dbReference>
<accession>A0ABS9HP41</accession>
<dbReference type="PANTHER" id="PTHR15497">
    <property type="entry name" value="3-HYDROXYANTHRANILATE 3,4-DIOXYGENASE"/>
    <property type="match status" value="1"/>
</dbReference>
<dbReference type="NCBIfam" id="TIGR03037">
    <property type="entry name" value="anthran_nbaC"/>
    <property type="match status" value="1"/>
</dbReference>
<feature type="binding site" evidence="7">
    <location>
        <position position="97"/>
    </location>
    <ligand>
        <name>Fe cation</name>
        <dbReference type="ChEBI" id="CHEBI:24875"/>
        <label>1</label>
        <note>catalytic</note>
    </ligand>
</feature>
<evidence type="ECO:0000313" key="8">
    <source>
        <dbReference type="EMBL" id="MCF7220271.1"/>
    </source>
</evidence>
<comment type="pathway">
    <text evidence="7">Cofactor biosynthesis; NAD(+) biosynthesis; quinolinate from L-kynurenine: step 3/3.</text>
</comment>
<comment type="similarity">
    <text evidence="7">Belongs to the 3-HAO family.</text>
</comment>
<dbReference type="EMBL" id="JAKJPO010000001">
    <property type="protein sequence ID" value="MCF7220271.1"/>
    <property type="molecule type" value="Genomic_DNA"/>
</dbReference>
<name>A0ABS9HP41_9GAMM</name>
<feature type="binding site" evidence="7">
    <location>
        <position position="54"/>
    </location>
    <ligand>
        <name>Fe cation</name>
        <dbReference type="ChEBI" id="CHEBI:24875"/>
        <label>1</label>
        <note>catalytic</note>
    </ligand>
</feature>
<comment type="caution">
    <text evidence="8">The sequence shown here is derived from an EMBL/GenBank/DDBJ whole genome shotgun (WGS) entry which is preliminary data.</text>
</comment>
<dbReference type="RefSeq" id="WP_237053660.1">
    <property type="nucleotide sequence ID" value="NZ_JAKJPO010000001.1"/>
</dbReference>
<evidence type="ECO:0000256" key="2">
    <source>
        <dbReference type="ARBA" id="ARBA00022642"/>
    </source>
</evidence>
<dbReference type="SUPFAM" id="SSF51182">
    <property type="entry name" value="RmlC-like cupins"/>
    <property type="match status" value="1"/>
</dbReference>
<comment type="catalytic activity">
    <reaction evidence="7">
        <text>3-hydroxyanthranilate + O2 = (2Z,4Z)-2-amino-3-carboxymuconate 6-semialdehyde</text>
        <dbReference type="Rhea" id="RHEA:17953"/>
        <dbReference type="ChEBI" id="CHEBI:15379"/>
        <dbReference type="ChEBI" id="CHEBI:36559"/>
        <dbReference type="ChEBI" id="CHEBI:77612"/>
        <dbReference type="EC" id="1.13.11.6"/>
    </reaction>
</comment>
<comment type="cofactor">
    <cofactor evidence="7">
        <name>Fe(2+)</name>
        <dbReference type="ChEBI" id="CHEBI:29033"/>
    </cofactor>
    <text evidence="7">Binds 2 Fe(2+) ions per subunit.</text>
</comment>
<keyword evidence="4 7" id="KW-0223">Dioxygenase</keyword>
<evidence type="ECO:0000256" key="5">
    <source>
        <dbReference type="ARBA" id="ARBA00023002"/>
    </source>
</evidence>
<dbReference type="Proteomes" id="UP001430796">
    <property type="component" value="Unassembled WGS sequence"/>
</dbReference>
<comment type="function">
    <text evidence="1 7">Catalyzes the oxidative ring opening of 3-hydroxyanthranilate to 2-amino-3-carboxymuconate semialdehyde, which spontaneously cyclizes to quinolinate.</text>
</comment>
<keyword evidence="5 7" id="KW-0560">Oxidoreductase</keyword>
<proteinExistence type="inferred from homology"/>
<keyword evidence="6 7" id="KW-0408">Iron</keyword>
<feature type="binding site" evidence="7">
    <location>
        <position position="101"/>
    </location>
    <ligand>
        <name>substrate</name>
    </ligand>
</feature>
<dbReference type="EC" id="1.13.11.6" evidence="7"/>
<dbReference type="Gene3D" id="2.60.120.10">
    <property type="entry name" value="Jelly Rolls"/>
    <property type="match status" value="1"/>
</dbReference>
<evidence type="ECO:0000256" key="4">
    <source>
        <dbReference type="ARBA" id="ARBA00022964"/>
    </source>
</evidence>
<feature type="binding site" evidence="7">
    <location>
        <position position="166"/>
    </location>
    <ligand>
        <name>Fe cation</name>
        <dbReference type="ChEBI" id="CHEBI:24875"/>
        <label>2</label>
    </ligand>
</feature>
<keyword evidence="9" id="KW-1185">Reference proteome</keyword>
<feature type="binding site" evidence="7">
    <location>
        <position position="48"/>
    </location>
    <ligand>
        <name>Fe cation</name>
        <dbReference type="ChEBI" id="CHEBI:24875"/>
        <label>1</label>
        <note>catalytic</note>
    </ligand>
</feature>
<evidence type="ECO:0000256" key="6">
    <source>
        <dbReference type="ARBA" id="ARBA00023004"/>
    </source>
</evidence>
<dbReference type="GO" id="GO:0000334">
    <property type="term" value="F:3-hydroxyanthranilate 3,4-dioxygenase activity"/>
    <property type="evidence" value="ECO:0007669"/>
    <property type="project" value="UniProtKB-EC"/>
</dbReference>
<dbReference type="InterPro" id="IPR011051">
    <property type="entry name" value="RmlC_Cupin_sf"/>
</dbReference>
<feature type="binding site" evidence="7">
    <location>
        <position position="44"/>
    </location>
    <ligand>
        <name>O2</name>
        <dbReference type="ChEBI" id="CHEBI:15379"/>
    </ligand>
</feature>
<comment type="subunit">
    <text evidence="7">Homodimer.</text>
</comment>
<keyword evidence="3 7" id="KW-0479">Metal-binding</keyword>
<dbReference type="HAMAP" id="MF_00825">
    <property type="entry name" value="3_HAO"/>
    <property type="match status" value="1"/>
</dbReference>